<name>A0ABZ2K263_9BACT</name>
<accession>A0ABZ2K263</accession>
<feature type="compositionally biased region" description="Basic and acidic residues" evidence="1">
    <location>
        <begin position="17"/>
        <end position="32"/>
    </location>
</feature>
<dbReference type="Proteomes" id="UP001379533">
    <property type="component" value="Chromosome"/>
</dbReference>
<feature type="compositionally biased region" description="Polar residues" evidence="1">
    <location>
        <begin position="105"/>
        <end position="116"/>
    </location>
</feature>
<dbReference type="EMBL" id="CP089982">
    <property type="protein sequence ID" value="WXA91448.1"/>
    <property type="molecule type" value="Genomic_DNA"/>
</dbReference>
<gene>
    <name evidence="2" type="ORF">LZC95_33945</name>
</gene>
<sequence length="116" mass="13040">MHTGMVMTVFDEYGNELGERRQRGAEHTEDQSVRNQGSMSSHEGSLMPSSRRRHPERLEIDHGRSDCERRLGARAGLAKVHRLEARPEIDADGVRHGRGPGEWVNGSSFSWMNAST</sequence>
<evidence type="ECO:0000256" key="1">
    <source>
        <dbReference type="SAM" id="MobiDB-lite"/>
    </source>
</evidence>
<evidence type="ECO:0000313" key="3">
    <source>
        <dbReference type="Proteomes" id="UP001379533"/>
    </source>
</evidence>
<dbReference type="RefSeq" id="WP_394842068.1">
    <property type="nucleotide sequence ID" value="NZ_CP089982.1"/>
</dbReference>
<feature type="compositionally biased region" description="Polar residues" evidence="1">
    <location>
        <begin position="33"/>
        <end position="43"/>
    </location>
</feature>
<proteinExistence type="predicted"/>
<organism evidence="2 3">
    <name type="scientific">Pendulispora brunnea</name>
    <dbReference type="NCBI Taxonomy" id="2905690"/>
    <lineage>
        <taxon>Bacteria</taxon>
        <taxon>Pseudomonadati</taxon>
        <taxon>Myxococcota</taxon>
        <taxon>Myxococcia</taxon>
        <taxon>Myxococcales</taxon>
        <taxon>Sorangiineae</taxon>
        <taxon>Pendulisporaceae</taxon>
        <taxon>Pendulispora</taxon>
    </lineage>
</organism>
<reference evidence="2 3" key="1">
    <citation type="submission" date="2021-12" db="EMBL/GenBank/DDBJ databases">
        <title>Discovery of the Pendulisporaceae a myxobacterial family with distinct sporulation behavior and unique specialized metabolism.</title>
        <authorList>
            <person name="Garcia R."/>
            <person name="Popoff A."/>
            <person name="Bader C.D."/>
            <person name="Loehr J."/>
            <person name="Walesch S."/>
            <person name="Walt C."/>
            <person name="Boldt J."/>
            <person name="Bunk B."/>
            <person name="Haeckl F.J.F.P.J."/>
            <person name="Gunesch A.P."/>
            <person name="Birkelbach J."/>
            <person name="Nuebel U."/>
            <person name="Pietschmann T."/>
            <person name="Bach T."/>
            <person name="Mueller R."/>
        </authorList>
    </citation>
    <scope>NUCLEOTIDE SEQUENCE [LARGE SCALE GENOMIC DNA]</scope>
    <source>
        <strain evidence="2 3">MSr12523</strain>
    </source>
</reference>
<feature type="region of interest" description="Disordered" evidence="1">
    <location>
        <begin position="1"/>
        <end position="65"/>
    </location>
</feature>
<feature type="region of interest" description="Disordered" evidence="1">
    <location>
        <begin position="91"/>
        <end position="116"/>
    </location>
</feature>
<protein>
    <submittedName>
        <fullName evidence="2">Uncharacterized protein</fullName>
    </submittedName>
</protein>
<evidence type="ECO:0000313" key="2">
    <source>
        <dbReference type="EMBL" id="WXA91448.1"/>
    </source>
</evidence>
<feature type="compositionally biased region" description="Basic and acidic residues" evidence="1">
    <location>
        <begin position="56"/>
        <end position="65"/>
    </location>
</feature>
<keyword evidence="3" id="KW-1185">Reference proteome</keyword>